<dbReference type="SMART" id="SM01019">
    <property type="entry name" value="B3"/>
    <property type="match status" value="2"/>
</dbReference>
<dbReference type="InterPro" id="IPR015300">
    <property type="entry name" value="DNA-bd_pseudobarrel_sf"/>
</dbReference>
<reference evidence="8" key="1">
    <citation type="submission" date="2023-07" db="EMBL/GenBank/DDBJ databases">
        <title>A chromosome-level genome assembly of Lolium multiflorum.</title>
        <authorList>
            <person name="Chen Y."/>
            <person name="Copetti D."/>
            <person name="Kolliker R."/>
            <person name="Studer B."/>
        </authorList>
    </citation>
    <scope>NUCLEOTIDE SEQUENCE</scope>
    <source>
        <strain evidence="8">02402/16</strain>
        <tissue evidence="8">Leaf</tissue>
    </source>
</reference>
<keyword evidence="9" id="KW-1185">Reference proteome</keyword>
<feature type="domain" description="TF-B3" evidence="7">
    <location>
        <begin position="226"/>
        <end position="284"/>
    </location>
</feature>
<evidence type="ECO:0000256" key="6">
    <source>
        <dbReference type="SAM" id="MobiDB-lite"/>
    </source>
</evidence>
<dbReference type="InterPro" id="IPR039218">
    <property type="entry name" value="REM_fam"/>
</dbReference>
<evidence type="ECO:0000256" key="3">
    <source>
        <dbReference type="ARBA" id="ARBA00023125"/>
    </source>
</evidence>
<organism evidence="8 9">
    <name type="scientific">Lolium multiflorum</name>
    <name type="common">Italian ryegrass</name>
    <name type="synonym">Lolium perenne subsp. multiflorum</name>
    <dbReference type="NCBI Taxonomy" id="4521"/>
    <lineage>
        <taxon>Eukaryota</taxon>
        <taxon>Viridiplantae</taxon>
        <taxon>Streptophyta</taxon>
        <taxon>Embryophyta</taxon>
        <taxon>Tracheophyta</taxon>
        <taxon>Spermatophyta</taxon>
        <taxon>Magnoliopsida</taxon>
        <taxon>Liliopsida</taxon>
        <taxon>Poales</taxon>
        <taxon>Poaceae</taxon>
        <taxon>BOP clade</taxon>
        <taxon>Pooideae</taxon>
        <taxon>Poodae</taxon>
        <taxon>Poeae</taxon>
        <taxon>Poeae Chloroplast Group 2 (Poeae type)</taxon>
        <taxon>Loliodinae</taxon>
        <taxon>Loliinae</taxon>
        <taxon>Lolium</taxon>
    </lineage>
</organism>
<evidence type="ECO:0000256" key="4">
    <source>
        <dbReference type="ARBA" id="ARBA00023163"/>
    </source>
</evidence>
<dbReference type="SUPFAM" id="SSF101936">
    <property type="entry name" value="DNA-binding pseudobarrel domain"/>
    <property type="match status" value="2"/>
</dbReference>
<dbReference type="PANTHER" id="PTHR31674:SF47">
    <property type="entry name" value="B3 DOMAIN-CONTAINING PROTEIN OS10G0323000"/>
    <property type="match status" value="1"/>
</dbReference>
<gene>
    <name evidence="8" type="ORF">QYE76_000361</name>
</gene>
<keyword evidence="4" id="KW-0804">Transcription</keyword>
<evidence type="ECO:0000259" key="7">
    <source>
        <dbReference type="PROSITE" id="PS50863"/>
    </source>
</evidence>
<evidence type="ECO:0000313" key="9">
    <source>
        <dbReference type="Proteomes" id="UP001231189"/>
    </source>
</evidence>
<dbReference type="Pfam" id="PF02362">
    <property type="entry name" value="B3"/>
    <property type="match status" value="2"/>
</dbReference>
<feature type="compositionally biased region" description="Basic and acidic residues" evidence="6">
    <location>
        <begin position="124"/>
        <end position="139"/>
    </location>
</feature>
<comment type="caution">
    <text evidence="8">The sequence shown here is derived from an EMBL/GenBank/DDBJ whole genome shotgun (WGS) entry which is preliminary data.</text>
</comment>
<dbReference type="GO" id="GO:0003677">
    <property type="term" value="F:DNA binding"/>
    <property type="evidence" value="ECO:0007669"/>
    <property type="project" value="UniProtKB-KW"/>
</dbReference>
<dbReference type="EMBL" id="JAUUTY010000005">
    <property type="protein sequence ID" value="KAK1626046.1"/>
    <property type="molecule type" value="Genomic_DNA"/>
</dbReference>
<name>A0AAD8RHE2_LOLMU</name>
<comment type="subcellular location">
    <subcellularLocation>
        <location evidence="1">Nucleus</location>
    </subcellularLocation>
</comment>
<evidence type="ECO:0000256" key="5">
    <source>
        <dbReference type="ARBA" id="ARBA00023242"/>
    </source>
</evidence>
<keyword evidence="3" id="KW-0238">DNA-binding</keyword>
<dbReference type="PANTHER" id="PTHR31674">
    <property type="entry name" value="B3 DOMAIN-CONTAINING PROTEIN REM-LIKE 3-RELATED"/>
    <property type="match status" value="1"/>
</dbReference>
<proteinExistence type="predicted"/>
<dbReference type="CDD" id="cd10017">
    <property type="entry name" value="B3_DNA"/>
    <property type="match status" value="2"/>
</dbReference>
<keyword evidence="2" id="KW-0805">Transcription regulation</keyword>
<dbReference type="InterPro" id="IPR003340">
    <property type="entry name" value="B3_DNA-bd"/>
</dbReference>
<feature type="compositionally biased region" description="Low complexity" evidence="6">
    <location>
        <begin position="162"/>
        <end position="175"/>
    </location>
</feature>
<dbReference type="Proteomes" id="UP001231189">
    <property type="component" value="Unassembled WGS sequence"/>
</dbReference>
<keyword evidence="5" id="KW-0539">Nucleus</keyword>
<dbReference type="Gene3D" id="2.40.330.10">
    <property type="entry name" value="DNA-binding pseudobarrel domain"/>
    <property type="match status" value="2"/>
</dbReference>
<feature type="region of interest" description="Disordered" evidence="6">
    <location>
        <begin position="122"/>
        <end position="175"/>
    </location>
</feature>
<sequence>MAAARGGGGGPVRRQKFFKVLLPGSPFTSTLSLPPKFAARLDIPPGFAMATLRDPAGRSWHVDLDRDRRCFVGRGWRSFLAGTGASAGHLLVFEHLGGLCFAVETFDASGCSLDARVDTTASRSLRDDHDHDADVESHSNNRWSPTAPESPVTKKRKPSPAPATASAACSCDQSSSQRGDEATLLQCVIERPFHLQYLNLTKALCDRMGWTTSRAAELGVAGGGERRWEVRVKVGDKGGMIMAGWAGFAQDNGLRVSDACVFRPLLLADGTGDQLVQVQVVRGTQ</sequence>
<dbReference type="PROSITE" id="PS50863">
    <property type="entry name" value="B3"/>
    <property type="match status" value="2"/>
</dbReference>
<dbReference type="GO" id="GO:0005634">
    <property type="term" value="C:nucleus"/>
    <property type="evidence" value="ECO:0007669"/>
    <property type="project" value="UniProtKB-SubCell"/>
</dbReference>
<feature type="domain" description="TF-B3" evidence="7">
    <location>
        <begin position="16"/>
        <end position="109"/>
    </location>
</feature>
<evidence type="ECO:0000256" key="2">
    <source>
        <dbReference type="ARBA" id="ARBA00023015"/>
    </source>
</evidence>
<dbReference type="AlphaFoldDB" id="A0AAD8RHE2"/>
<evidence type="ECO:0000313" key="8">
    <source>
        <dbReference type="EMBL" id="KAK1626046.1"/>
    </source>
</evidence>
<evidence type="ECO:0000256" key="1">
    <source>
        <dbReference type="ARBA" id="ARBA00004123"/>
    </source>
</evidence>
<accession>A0AAD8RHE2</accession>
<protein>
    <recommendedName>
        <fullName evidence="7">TF-B3 domain-containing protein</fullName>
    </recommendedName>
</protein>